<proteinExistence type="predicted"/>
<evidence type="ECO:0000256" key="1">
    <source>
        <dbReference type="SAM" id="MobiDB-lite"/>
    </source>
</evidence>
<evidence type="ECO:0000313" key="2">
    <source>
        <dbReference type="EMBL" id="KAI6292965.1"/>
    </source>
</evidence>
<evidence type="ECO:0008006" key="4">
    <source>
        <dbReference type="Google" id="ProtNLM"/>
    </source>
</evidence>
<organism evidence="2 3">
    <name type="scientific">Pyricularia grisea</name>
    <name type="common">Crabgrass-specific blast fungus</name>
    <name type="synonym">Magnaporthe grisea</name>
    <dbReference type="NCBI Taxonomy" id="148305"/>
    <lineage>
        <taxon>Eukaryota</taxon>
        <taxon>Fungi</taxon>
        <taxon>Dikarya</taxon>
        <taxon>Ascomycota</taxon>
        <taxon>Pezizomycotina</taxon>
        <taxon>Sordariomycetes</taxon>
        <taxon>Sordariomycetidae</taxon>
        <taxon>Magnaporthales</taxon>
        <taxon>Pyriculariaceae</taxon>
        <taxon>Pyricularia</taxon>
    </lineage>
</organism>
<dbReference type="Proteomes" id="UP001059893">
    <property type="component" value="Unassembled WGS sequence"/>
</dbReference>
<name>A0ABQ8N9C6_PYRGI</name>
<comment type="caution">
    <text evidence="2">The sequence shown here is derived from an EMBL/GenBank/DDBJ whole genome shotgun (WGS) entry which is preliminary data.</text>
</comment>
<sequence>MMYVGTSADIKVKRKYHSEDQGSKTKTKPVGNLPAGGLRNLDRVSHHHPSVQRKVTTGTPEAAINLDLNSFSD</sequence>
<gene>
    <name evidence="2" type="ORF">MCOR33_009475</name>
</gene>
<feature type="region of interest" description="Disordered" evidence="1">
    <location>
        <begin position="13"/>
        <end position="58"/>
    </location>
</feature>
<reference evidence="2" key="1">
    <citation type="submission" date="2021-01" db="EMBL/GenBank/DDBJ databases">
        <title>Deciphering the adaptive evolutionary patterns associated with biogeogrpahic diversity in the finger millet blast pathogen Magnaporthe oryzae in Eastern Africa.</title>
        <authorList>
            <person name="Onyema G."/>
            <person name="Shittu T.A."/>
            <person name="Dodsworth S."/>
            <person name="Devilliers S."/>
            <person name="Muthumeenakshi S."/>
            <person name="Sreenivasaprasad S."/>
        </authorList>
    </citation>
    <scope>NUCLEOTIDE SEQUENCE</scope>
    <source>
        <strain evidence="2">D15/s37</strain>
    </source>
</reference>
<dbReference type="EMBL" id="JABSND010000265">
    <property type="protein sequence ID" value="KAI6292965.1"/>
    <property type="molecule type" value="Genomic_DNA"/>
</dbReference>
<keyword evidence="3" id="KW-1185">Reference proteome</keyword>
<protein>
    <recommendedName>
        <fullName evidence="4">GIY-YIG domain-containing protein</fullName>
    </recommendedName>
</protein>
<accession>A0ABQ8N9C6</accession>
<evidence type="ECO:0000313" key="3">
    <source>
        <dbReference type="Proteomes" id="UP001059893"/>
    </source>
</evidence>